<reference evidence="4" key="1">
    <citation type="submission" date="2016-10" db="EMBL/GenBank/DDBJ databases">
        <authorList>
            <person name="Varghese N."/>
            <person name="Submissions S."/>
        </authorList>
    </citation>
    <scope>NUCLEOTIDE SEQUENCE [LARGE SCALE GENOMIC DNA]</scope>
    <source>
        <strain evidence="4">CGMCC 4.3568</strain>
    </source>
</reference>
<organism evidence="3 4">
    <name type="scientific">Amycolatopsis marina</name>
    <dbReference type="NCBI Taxonomy" id="490629"/>
    <lineage>
        <taxon>Bacteria</taxon>
        <taxon>Bacillati</taxon>
        <taxon>Actinomycetota</taxon>
        <taxon>Actinomycetes</taxon>
        <taxon>Pseudonocardiales</taxon>
        <taxon>Pseudonocardiaceae</taxon>
        <taxon>Amycolatopsis</taxon>
    </lineage>
</organism>
<evidence type="ECO:0000256" key="2">
    <source>
        <dbReference type="ARBA" id="ARBA00049106"/>
    </source>
</evidence>
<dbReference type="AlphaFoldDB" id="A0A1I1B1W2"/>
<dbReference type="SUPFAM" id="SSF50475">
    <property type="entry name" value="FMN-binding split barrel"/>
    <property type="match status" value="1"/>
</dbReference>
<dbReference type="EMBL" id="FOKG01000011">
    <property type="protein sequence ID" value="SFB44241.1"/>
    <property type="molecule type" value="Genomic_DNA"/>
</dbReference>
<dbReference type="STRING" id="490629.SAMN05216266_111180"/>
<keyword evidence="4" id="KW-1185">Reference proteome</keyword>
<dbReference type="Gene3D" id="2.30.110.10">
    <property type="entry name" value="Electron Transport, Fmn-binding Protein, Chain A"/>
    <property type="match status" value="1"/>
</dbReference>
<dbReference type="Pfam" id="PF04075">
    <property type="entry name" value="F420H2_quin_red"/>
    <property type="match status" value="1"/>
</dbReference>
<comment type="catalytic activity">
    <reaction evidence="2">
        <text>oxidized coenzyme F420-(gamma-L-Glu)(n) + a quinol + H(+) = reduced coenzyme F420-(gamma-L-Glu)(n) + a quinone</text>
        <dbReference type="Rhea" id="RHEA:39663"/>
        <dbReference type="Rhea" id="RHEA-COMP:12939"/>
        <dbReference type="Rhea" id="RHEA-COMP:14378"/>
        <dbReference type="ChEBI" id="CHEBI:15378"/>
        <dbReference type="ChEBI" id="CHEBI:24646"/>
        <dbReference type="ChEBI" id="CHEBI:132124"/>
        <dbReference type="ChEBI" id="CHEBI:133980"/>
        <dbReference type="ChEBI" id="CHEBI:139511"/>
    </reaction>
</comment>
<proteinExistence type="inferred from homology"/>
<dbReference type="PANTHER" id="PTHR39428:SF1">
    <property type="entry name" value="F420H(2)-DEPENDENT QUINONE REDUCTASE RV1261C"/>
    <property type="match status" value="1"/>
</dbReference>
<dbReference type="PANTHER" id="PTHR39428">
    <property type="entry name" value="F420H(2)-DEPENDENT QUINONE REDUCTASE RV1261C"/>
    <property type="match status" value="1"/>
</dbReference>
<dbReference type="GO" id="GO:0005886">
    <property type="term" value="C:plasma membrane"/>
    <property type="evidence" value="ECO:0007669"/>
    <property type="project" value="TreeGrafter"/>
</dbReference>
<gene>
    <name evidence="3" type="ORF">SAMN05216266_111180</name>
</gene>
<protein>
    <submittedName>
        <fullName evidence="3">Deazaflavin-dependent oxidoreductase, nitroreductase family</fullName>
    </submittedName>
</protein>
<dbReference type="InterPro" id="IPR004378">
    <property type="entry name" value="F420H2_quin_Rdtase"/>
</dbReference>
<sequence length="167" mass="18192">MTERQTETAGEFDFGEFQRQIIAEFRDNKGKVGGMFEGASIVLLTTVGARSGLRRTSPLAYLEIDGQPLVVASAAGAPNNPSWYHNIRKNPMVTVETGTSTFEAIAAVPQGEERDRLFAAVVEADPGFGEYQARIDRVIPVVTLHRVDPAPGYGAQPGTWRLSCREP</sequence>
<evidence type="ECO:0000313" key="3">
    <source>
        <dbReference type="EMBL" id="SFB44241.1"/>
    </source>
</evidence>
<evidence type="ECO:0000256" key="1">
    <source>
        <dbReference type="ARBA" id="ARBA00008710"/>
    </source>
</evidence>
<comment type="similarity">
    <text evidence="1">Belongs to the F420H(2)-dependent quinone reductase family.</text>
</comment>
<evidence type="ECO:0000313" key="4">
    <source>
        <dbReference type="Proteomes" id="UP000243799"/>
    </source>
</evidence>
<dbReference type="InterPro" id="IPR012349">
    <property type="entry name" value="Split_barrel_FMN-bd"/>
</dbReference>
<accession>A0A1I1B1W2</accession>
<dbReference type="NCBIfam" id="TIGR00026">
    <property type="entry name" value="hi_GC_TIGR00026"/>
    <property type="match status" value="1"/>
</dbReference>
<name>A0A1I1B1W2_9PSEU</name>
<dbReference type="GO" id="GO:0016491">
    <property type="term" value="F:oxidoreductase activity"/>
    <property type="evidence" value="ECO:0007669"/>
    <property type="project" value="InterPro"/>
</dbReference>
<dbReference type="RefSeq" id="WP_218160372.1">
    <property type="nucleotide sequence ID" value="NZ_FOKG01000011.1"/>
</dbReference>
<dbReference type="GO" id="GO:0070967">
    <property type="term" value="F:coenzyme F420 binding"/>
    <property type="evidence" value="ECO:0007669"/>
    <property type="project" value="TreeGrafter"/>
</dbReference>
<dbReference type="Proteomes" id="UP000243799">
    <property type="component" value="Unassembled WGS sequence"/>
</dbReference>